<dbReference type="EMBL" id="FUYA01000001">
    <property type="protein sequence ID" value="SKA64415.1"/>
    <property type="molecule type" value="Genomic_DNA"/>
</dbReference>
<dbReference type="OrthoDB" id="5414910at2"/>
<feature type="region of interest" description="Disordered" evidence="1">
    <location>
        <begin position="1"/>
        <end position="43"/>
    </location>
</feature>
<dbReference type="STRING" id="1121442.SAMN02745702_00327"/>
<dbReference type="InterPro" id="IPR050696">
    <property type="entry name" value="FtsA/MreB"/>
</dbReference>
<reference evidence="3 4" key="1">
    <citation type="submission" date="2017-02" db="EMBL/GenBank/DDBJ databases">
        <authorList>
            <person name="Peterson S.W."/>
        </authorList>
    </citation>
    <scope>NUCLEOTIDE SEQUENCE [LARGE SCALE GENOMIC DNA]</scope>
    <source>
        <strain evidence="3 4">DSM 18034</strain>
    </source>
</reference>
<evidence type="ECO:0000256" key="1">
    <source>
        <dbReference type="SAM" id="MobiDB-lite"/>
    </source>
</evidence>
<accession>A0A1T4VHJ5</accession>
<keyword evidence="4" id="KW-1185">Reference proteome</keyword>
<name>A0A1T4VHJ5_9BACT</name>
<dbReference type="Proteomes" id="UP000189733">
    <property type="component" value="Unassembled WGS sequence"/>
</dbReference>
<evidence type="ECO:0000256" key="2">
    <source>
        <dbReference type="SAM" id="Phobius"/>
    </source>
</evidence>
<dbReference type="Gene3D" id="3.30.1490.300">
    <property type="match status" value="1"/>
</dbReference>
<organism evidence="3 4">
    <name type="scientific">Desulfobaculum bizertense DSM 18034</name>
    <dbReference type="NCBI Taxonomy" id="1121442"/>
    <lineage>
        <taxon>Bacteria</taxon>
        <taxon>Pseudomonadati</taxon>
        <taxon>Thermodesulfobacteriota</taxon>
        <taxon>Desulfovibrionia</taxon>
        <taxon>Desulfovibrionales</taxon>
        <taxon>Desulfovibrionaceae</taxon>
        <taxon>Desulfobaculum</taxon>
    </lineage>
</organism>
<dbReference type="PANTHER" id="PTHR32432:SF3">
    <property type="entry name" value="ETHANOLAMINE UTILIZATION PROTEIN EUTJ"/>
    <property type="match status" value="1"/>
</dbReference>
<gene>
    <name evidence="3" type="ORF">SAMN02745702_00327</name>
</gene>
<keyword evidence="2" id="KW-0472">Membrane</keyword>
<dbReference type="PANTHER" id="PTHR32432">
    <property type="entry name" value="CELL DIVISION PROTEIN FTSA-RELATED"/>
    <property type="match status" value="1"/>
</dbReference>
<evidence type="ECO:0000313" key="3">
    <source>
        <dbReference type="EMBL" id="SKA64415.1"/>
    </source>
</evidence>
<dbReference type="Gene3D" id="3.30.420.40">
    <property type="match status" value="2"/>
</dbReference>
<sequence>MATPFASSSTERLLKTIRGDSSSQKIPEPAPQRPQRRKQPRHFAKKPLFSIKKAVPRTVIGLDIGPSKLRLAVIQHHNETPLLQHLMEKDYPVGGHPGELLFAEFLKSTLTEVHAGHNAVEIWTLVSTAQADIWRLSIPKVPEKHIPETLYWAAHKAKHFVSDDVIFDYQLHGERLDRGVQKIDAVAYTVPRKFLTEVQELVASADFTLTGATITPFALQNLCQGPMASTQKKSCASVFIGRYWSRIDIFENGKLVLSRGVKAGLESMVEELQLALRSPSDQQGTDANDAGLLDYSFSMQMEGLDPTKMPGTEVQEPSVKFSEKESREYLIARLLGTPLPDSVQHPELELSELMNIISPALTRLVRQIDRTFDHHINAEHGQAVEQVYFSGLIAASKPVRDFLSAQLSQDCSLFDPLGSDRIAHTQIKTPKDIATRTGFNLTIALALSSQKDTPNLLHTYQDRIREKSSAQITQYVFAAFLSIFILQAGFWGWQQYRQHTLTQELEQNMEALNAQSPRISKTFMDKLVKRVEHRQKADKRRAKRYESLAALREITQITPTSIKLLRFDLELSPGPATQVRPARRRLSQANTERLLVLEGHIQDQRMPDSILASYLVKLENSQLFSRPVIMDRQVQHPGAQSSGLYFTLHVRVES</sequence>
<dbReference type="AlphaFoldDB" id="A0A1T4VHJ5"/>
<keyword evidence="2" id="KW-0812">Transmembrane</keyword>
<feature type="transmembrane region" description="Helical" evidence="2">
    <location>
        <begin position="475"/>
        <end position="493"/>
    </location>
</feature>
<dbReference type="RefSeq" id="WP_078683645.1">
    <property type="nucleotide sequence ID" value="NZ_FUYA01000001.1"/>
</dbReference>
<evidence type="ECO:0000313" key="4">
    <source>
        <dbReference type="Proteomes" id="UP000189733"/>
    </source>
</evidence>
<feature type="compositionally biased region" description="Polar residues" evidence="1">
    <location>
        <begin position="1"/>
        <end position="11"/>
    </location>
</feature>
<feature type="compositionally biased region" description="Basic residues" evidence="1">
    <location>
        <begin position="34"/>
        <end position="43"/>
    </location>
</feature>
<protein>
    <submittedName>
        <fullName evidence="3">Tfp pilus assembly protein, ATPase PilM</fullName>
    </submittedName>
</protein>
<keyword evidence="2" id="KW-1133">Transmembrane helix</keyword>
<proteinExistence type="predicted"/>